<comment type="caution">
    <text evidence="3">The sequence shown here is derived from an EMBL/GenBank/DDBJ whole genome shotgun (WGS) entry which is preliminary data.</text>
</comment>
<dbReference type="PANTHER" id="PTHR47331">
    <property type="entry name" value="PHD-TYPE DOMAIN-CONTAINING PROTEIN"/>
    <property type="match status" value="1"/>
</dbReference>
<protein>
    <recommendedName>
        <fullName evidence="5">CCHC-type domain-containing protein</fullName>
    </recommendedName>
</protein>
<keyword evidence="4" id="KW-1185">Reference proteome</keyword>
<reference evidence="3 4" key="1">
    <citation type="submission" date="2023-11" db="EMBL/GenBank/DDBJ databases">
        <authorList>
            <person name="Hedman E."/>
            <person name="Englund M."/>
            <person name="Stromberg M."/>
            <person name="Nyberg Akerstrom W."/>
            <person name="Nylinder S."/>
            <person name="Jareborg N."/>
            <person name="Kallberg Y."/>
            <person name="Kronander E."/>
        </authorList>
    </citation>
    <scope>NUCLEOTIDE SEQUENCE [LARGE SCALE GENOMIC DNA]</scope>
</reference>
<feature type="compositionally biased region" description="Polar residues" evidence="2">
    <location>
        <begin position="63"/>
        <end position="74"/>
    </location>
</feature>
<sequence>MPIIRSQGRGAMAWTVGLEGGPSDNTDAVRHQMPPRSPSTTQAAEAPSCPRDEGVLLPVPAITTGTPKQRQQIEGNDDIRCASPPTAREDTRAEEPPRGHPDRSTKSKKTIQPHKKVLKAREEVLRIKLELAQISLQMAEEEDESDDYDEDGHSKSEYVRSWLENSVAKQKPTQCATTGGEAPLNKTVTKPPPEVVDLSEPQKKLTNQDSKVDEDRGLLPIVSELTYQDPYPEDVPKNPMPKTPNQAPVINEDRGLRPFISELKSAIAALADKPKPESASLSSHTFTASKAIMTLPSFSGAHTEWLSFRAIYETTRGYFNDIENTARLRRSLQGRALETVSSELIGHAKPDEIMRELELQFGRPDSIAQAKTEKLRGLPCCTEAPRDICTFASKVRGSVVTLRALKRDHYLVNAELLRHLTDKLPNSIRAQWYRIYTEKYDSRPDLGSFREFITEQARFCSAFAPPEIINGAQSNRSVHITHAATTKPSLKCRVCEKEGHYGSDCNKFKEADVDKKWEIAKQSNLCFRCLRYKNQTHKCKTTKCGIKGCTATHNRLLHYNKKEKTEVTQKEPQETVANSFAVSKHQAYLKIIPVRVIGPAGAVNTHALLDDGSTVSLMDEEIAKQIGATGRLDPFKITAIGNTTLDSPDSRRVQVLLKSLLRKRVPFRARTVASLNLGPQTVCAADIANCKHLKDLKDQLIYDSGNPRILIGQDNWRLLIATQVCRGPPHQPIASLTELGWVLHGAHTKAPYQRVHAANELHTSEETINDQLHEYFAPESLVINLRRLDSDPEKKDENILNSSTRQLEDGLIETEFLWKKKNVTMPVNDKTTVKGSRSYKPFVAHSIAAIEDHSKVDDWR</sequence>
<feature type="region of interest" description="Disordered" evidence="2">
    <location>
        <begin position="169"/>
        <end position="197"/>
    </location>
</feature>
<feature type="compositionally biased region" description="Basic and acidic residues" evidence="2">
    <location>
        <begin position="87"/>
        <end position="105"/>
    </location>
</feature>
<dbReference type="Proteomes" id="UP001314205">
    <property type="component" value="Unassembled WGS sequence"/>
</dbReference>
<accession>A0AAV1LU33</accession>
<evidence type="ECO:0000313" key="4">
    <source>
        <dbReference type="Proteomes" id="UP001314205"/>
    </source>
</evidence>
<evidence type="ECO:0008006" key="5">
    <source>
        <dbReference type="Google" id="ProtNLM"/>
    </source>
</evidence>
<evidence type="ECO:0000256" key="2">
    <source>
        <dbReference type="SAM" id="MobiDB-lite"/>
    </source>
</evidence>
<dbReference type="EMBL" id="CAVLGL010000095">
    <property type="protein sequence ID" value="CAK1597679.1"/>
    <property type="molecule type" value="Genomic_DNA"/>
</dbReference>
<feature type="region of interest" description="Disordered" evidence="2">
    <location>
        <begin position="17"/>
        <end position="116"/>
    </location>
</feature>
<organism evidence="3 4">
    <name type="scientific">Parnassius mnemosyne</name>
    <name type="common">clouded apollo</name>
    <dbReference type="NCBI Taxonomy" id="213953"/>
    <lineage>
        <taxon>Eukaryota</taxon>
        <taxon>Metazoa</taxon>
        <taxon>Ecdysozoa</taxon>
        <taxon>Arthropoda</taxon>
        <taxon>Hexapoda</taxon>
        <taxon>Insecta</taxon>
        <taxon>Pterygota</taxon>
        <taxon>Neoptera</taxon>
        <taxon>Endopterygota</taxon>
        <taxon>Lepidoptera</taxon>
        <taxon>Glossata</taxon>
        <taxon>Ditrysia</taxon>
        <taxon>Papilionoidea</taxon>
        <taxon>Papilionidae</taxon>
        <taxon>Parnassiinae</taxon>
        <taxon>Parnassini</taxon>
        <taxon>Parnassius</taxon>
        <taxon>Driopa</taxon>
    </lineage>
</organism>
<evidence type="ECO:0000313" key="3">
    <source>
        <dbReference type="EMBL" id="CAK1597679.1"/>
    </source>
</evidence>
<dbReference type="AlphaFoldDB" id="A0AAV1LU33"/>
<feature type="coiled-coil region" evidence="1">
    <location>
        <begin position="122"/>
        <end position="151"/>
    </location>
</feature>
<feature type="compositionally biased region" description="Basic residues" evidence="2">
    <location>
        <begin position="106"/>
        <end position="116"/>
    </location>
</feature>
<evidence type="ECO:0000256" key="1">
    <source>
        <dbReference type="SAM" id="Coils"/>
    </source>
</evidence>
<proteinExistence type="predicted"/>
<name>A0AAV1LU33_9NEOP</name>
<keyword evidence="1" id="KW-0175">Coiled coil</keyword>
<gene>
    <name evidence="3" type="ORF">PARMNEM_LOCUS16834</name>
</gene>
<dbReference type="PANTHER" id="PTHR47331:SF5">
    <property type="entry name" value="RIBONUCLEASE H"/>
    <property type="match status" value="1"/>
</dbReference>